<name>C4WJK7_9HYPH</name>
<dbReference type="EMBL" id="ACQA01000001">
    <property type="protein sequence ID" value="EEQ95235.1"/>
    <property type="molecule type" value="Genomic_DNA"/>
</dbReference>
<comment type="cofactor">
    <cofactor evidence="1">
        <name>Mg(2+)</name>
        <dbReference type="ChEBI" id="CHEBI:18420"/>
    </cofactor>
</comment>
<feature type="domain" description="Alpha-D-phosphohexomutase alpha/beta/alpha" evidence="10">
    <location>
        <begin position="312"/>
        <end position="426"/>
    </location>
</feature>
<evidence type="ECO:0000259" key="10">
    <source>
        <dbReference type="Pfam" id="PF02880"/>
    </source>
</evidence>
<comment type="caution">
    <text evidence="11">The sequence shown here is derived from an EMBL/GenBank/DDBJ whole genome shotgun (WGS) entry which is preliminary data.</text>
</comment>
<dbReference type="InterPro" id="IPR005845">
    <property type="entry name" value="A-D-PHexomutase_a/b/a-II"/>
</dbReference>
<dbReference type="CDD" id="cd03088">
    <property type="entry name" value="ManB"/>
    <property type="match status" value="1"/>
</dbReference>
<dbReference type="GO" id="GO:0005975">
    <property type="term" value="P:carbohydrate metabolic process"/>
    <property type="evidence" value="ECO:0007669"/>
    <property type="project" value="InterPro"/>
</dbReference>
<dbReference type="InterPro" id="IPR005844">
    <property type="entry name" value="A-D-PHexomutase_a/b/a-I"/>
</dbReference>
<dbReference type="Pfam" id="PF02879">
    <property type="entry name" value="PGM_PMM_II"/>
    <property type="match status" value="1"/>
</dbReference>
<dbReference type="SMR" id="C4WJK7"/>
<dbReference type="Gene3D" id="3.40.120.10">
    <property type="entry name" value="Alpha-D-Glucose-1,6-Bisphosphate, subunit A, domain 3"/>
    <property type="match status" value="3"/>
</dbReference>
<dbReference type="SUPFAM" id="SSF53738">
    <property type="entry name" value="Phosphoglucomutase, first 3 domains"/>
    <property type="match status" value="3"/>
</dbReference>
<keyword evidence="3" id="KW-0597">Phosphoprotein</keyword>
<evidence type="ECO:0000256" key="6">
    <source>
        <dbReference type="ARBA" id="ARBA00023235"/>
    </source>
</evidence>
<dbReference type="SUPFAM" id="SSF55957">
    <property type="entry name" value="Phosphoglucomutase, C-terminal domain"/>
    <property type="match status" value="1"/>
</dbReference>
<evidence type="ECO:0000256" key="4">
    <source>
        <dbReference type="ARBA" id="ARBA00022723"/>
    </source>
</evidence>
<dbReference type="InterPro" id="IPR036900">
    <property type="entry name" value="A-D-PHexomutase_C_sf"/>
</dbReference>
<dbReference type="HOGENOM" id="CLU_045514_1_0_5"/>
<evidence type="ECO:0000313" key="12">
    <source>
        <dbReference type="Proteomes" id="UP000004386"/>
    </source>
</evidence>
<dbReference type="Pfam" id="PF02878">
    <property type="entry name" value="PGM_PMM_I"/>
    <property type="match status" value="1"/>
</dbReference>
<accession>C4WJK7</accession>
<proteinExistence type="inferred from homology"/>
<evidence type="ECO:0000259" key="8">
    <source>
        <dbReference type="Pfam" id="PF02878"/>
    </source>
</evidence>
<evidence type="ECO:0000256" key="7">
    <source>
        <dbReference type="RuleBase" id="RU004326"/>
    </source>
</evidence>
<organism evidence="11 12">
    <name type="scientific">Brucella intermedia LMG 3301</name>
    <dbReference type="NCBI Taxonomy" id="641118"/>
    <lineage>
        <taxon>Bacteria</taxon>
        <taxon>Pseudomonadati</taxon>
        <taxon>Pseudomonadota</taxon>
        <taxon>Alphaproteobacteria</taxon>
        <taxon>Hyphomicrobiales</taxon>
        <taxon>Brucellaceae</taxon>
        <taxon>Brucella/Ochrobactrum group</taxon>
        <taxon>Brucella</taxon>
    </lineage>
</organism>
<evidence type="ECO:0000259" key="9">
    <source>
        <dbReference type="Pfam" id="PF02879"/>
    </source>
</evidence>
<dbReference type="Proteomes" id="UP000004386">
    <property type="component" value="Unassembled WGS sequence"/>
</dbReference>
<keyword evidence="6" id="KW-0413">Isomerase</keyword>
<dbReference type="InterPro" id="IPR016055">
    <property type="entry name" value="A-D-PHexomutase_a/b/a-I/II/III"/>
</dbReference>
<dbReference type="GO" id="GO:0004615">
    <property type="term" value="F:phosphomannomutase activity"/>
    <property type="evidence" value="ECO:0007669"/>
    <property type="project" value="TreeGrafter"/>
</dbReference>
<feature type="domain" description="Alpha-D-phosphohexomutase alpha/beta/alpha" evidence="8">
    <location>
        <begin position="62"/>
        <end position="179"/>
    </location>
</feature>
<dbReference type="Gene3D" id="3.30.310.50">
    <property type="entry name" value="Alpha-D-phosphohexomutase, C-terminal domain"/>
    <property type="match status" value="1"/>
</dbReference>
<evidence type="ECO:0000256" key="1">
    <source>
        <dbReference type="ARBA" id="ARBA00001946"/>
    </source>
</evidence>
<evidence type="ECO:0000256" key="5">
    <source>
        <dbReference type="ARBA" id="ARBA00022842"/>
    </source>
</evidence>
<keyword evidence="5 7" id="KW-0460">Magnesium</keyword>
<feature type="domain" description="Alpha-D-phosphohexomutase alpha/beta/alpha" evidence="9">
    <location>
        <begin position="210"/>
        <end position="308"/>
    </location>
</feature>
<dbReference type="GO" id="GO:0000287">
    <property type="term" value="F:magnesium ion binding"/>
    <property type="evidence" value="ECO:0007669"/>
    <property type="project" value="InterPro"/>
</dbReference>
<sequence>MPRLHLGPTCWKAVRSYGDSRYEEVSSRGWIQCLIGRCCNCGQLYMDMFSFKQQGGLKMAVTFGTSGLRGPAIDFTDETCVAYVVAFLQHMSRNFEFHHVYVAADLRESSPRIAASCVAAIELGGKNAIWAGNIPTPALAAYAMARNAPAVMITGSHIPEAYNGIKFYRPDGEFLKDDEAPVRSFAEELLNKDIEGQPIDMPAPLIDVAEEYVDRSISSSGSDALTGMKIGIDLHSAVGRDLLVRIFKGLGAEVYPFRRMEKFVAVDTEALDPSDLSRASAFIAEHGLDAVVSTDGDGDRPLVIDDQGRQVNGDILGILTAHYLGAKTVVTPLSTTSALEESGWFENIHRTRIGSPYVVAEMARAGAHPVVGFEANGGFLLGDDVTLKSGLLGRLPTRDSVLPAVAVLVQAKEQGVRLSQLVGTLPARCMKADRVKEVPADRASSFLRAIETSQSFRSSFSPLIAEPESISTVDGVRMAFANGDTVHFRQSGNAPEMRIYIETGSVEKTDQMLSEFVAKLSETI</sequence>
<dbReference type="InterPro" id="IPR005846">
    <property type="entry name" value="A-D-PHexomutase_a/b/a-III"/>
</dbReference>
<protein>
    <submittedName>
        <fullName evidence="11">Phosphomannomutase</fullName>
    </submittedName>
</protein>
<dbReference type="Pfam" id="PF02880">
    <property type="entry name" value="PGM_PMM_III"/>
    <property type="match status" value="1"/>
</dbReference>
<evidence type="ECO:0000256" key="2">
    <source>
        <dbReference type="ARBA" id="ARBA00010231"/>
    </source>
</evidence>
<dbReference type="PROSITE" id="PS00710">
    <property type="entry name" value="PGM_PMM"/>
    <property type="match status" value="1"/>
</dbReference>
<dbReference type="AlphaFoldDB" id="C4WJK7"/>
<gene>
    <name evidence="11" type="ORF">OINT_1000591</name>
</gene>
<dbReference type="PANTHER" id="PTHR42946:SF1">
    <property type="entry name" value="PHOSPHOGLUCOMUTASE (ALPHA-D-GLUCOSE-1,6-BISPHOSPHATE-DEPENDENT)"/>
    <property type="match status" value="1"/>
</dbReference>
<comment type="similarity">
    <text evidence="2 7">Belongs to the phosphohexose mutase family.</text>
</comment>
<dbReference type="InterPro" id="IPR050060">
    <property type="entry name" value="Phosphoglucosamine_mutase"/>
</dbReference>
<evidence type="ECO:0000313" key="11">
    <source>
        <dbReference type="EMBL" id="EEQ95235.1"/>
    </source>
</evidence>
<dbReference type="InterPro" id="IPR016066">
    <property type="entry name" value="A-D-PHexomutase_CS"/>
</dbReference>
<evidence type="ECO:0000256" key="3">
    <source>
        <dbReference type="ARBA" id="ARBA00022553"/>
    </source>
</evidence>
<keyword evidence="4 7" id="KW-0479">Metal-binding</keyword>
<reference evidence="11 12" key="1">
    <citation type="submission" date="2009-05" db="EMBL/GenBank/DDBJ databases">
        <authorList>
            <person name="Setubal J.C."/>
            <person name="Boyle S."/>
            <person name="Crasta O.R."/>
            <person name="Gillespie J.J."/>
            <person name="Kenyon R.W."/>
            <person name="Lu J."/>
            <person name="Mane S."/>
            <person name="Nagrani S."/>
            <person name="Shallom J.M."/>
            <person name="Shallom S."/>
            <person name="Shukla M."/>
            <person name="Snyder E.E."/>
            <person name="Sobral B.W."/>
            <person name="Wattam A.R."/>
            <person name="Will R."/>
            <person name="Williams K."/>
            <person name="Yoo H."/>
            <person name="Munk C."/>
            <person name="Tapia R."/>
            <person name="Green L."/>
            <person name="Rogers Y."/>
            <person name="Detter J.C."/>
            <person name="Bruce D."/>
            <person name="Brettin T.S."/>
            <person name="Tsolis R."/>
        </authorList>
    </citation>
    <scope>NUCLEOTIDE SEQUENCE [LARGE SCALE GENOMIC DNA]</scope>
    <source>
        <strain evidence="11 12">LMG 3301</strain>
    </source>
</reference>
<dbReference type="PANTHER" id="PTHR42946">
    <property type="entry name" value="PHOSPHOHEXOSE MUTASE"/>
    <property type="match status" value="1"/>
</dbReference>